<evidence type="ECO:0000313" key="3">
    <source>
        <dbReference type="Proteomes" id="UP000011592"/>
    </source>
</evidence>
<comment type="caution">
    <text evidence="2">The sequence shown here is derived from an EMBL/GenBank/DDBJ whole genome shotgun (WGS) entry which is preliminary data.</text>
</comment>
<evidence type="ECO:0000313" key="2">
    <source>
        <dbReference type="EMBL" id="ELY75268.1"/>
    </source>
</evidence>
<dbReference type="RefSeq" id="WP_008459346.1">
    <property type="nucleotide sequence ID" value="NZ_AOIJ01000087.1"/>
</dbReference>
<keyword evidence="3" id="KW-1185">Reference proteome</keyword>
<organism evidence="2 3">
    <name type="scientific">Natrinema gari JCM 14663</name>
    <dbReference type="NCBI Taxonomy" id="1230459"/>
    <lineage>
        <taxon>Archaea</taxon>
        <taxon>Methanobacteriati</taxon>
        <taxon>Methanobacteriota</taxon>
        <taxon>Stenosarchaea group</taxon>
        <taxon>Halobacteria</taxon>
        <taxon>Halobacteriales</taxon>
        <taxon>Natrialbaceae</taxon>
        <taxon>Natrinema</taxon>
    </lineage>
</organism>
<reference evidence="2 3" key="1">
    <citation type="journal article" date="2014" name="PLoS Genet.">
        <title>Phylogenetically driven sequencing of extremely halophilic archaea reveals strategies for static and dynamic osmo-response.</title>
        <authorList>
            <person name="Becker E.A."/>
            <person name="Seitzer P.M."/>
            <person name="Tritt A."/>
            <person name="Larsen D."/>
            <person name="Krusor M."/>
            <person name="Yao A.I."/>
            <person name="Wu D."/>
            <person name="Madern D."/>
            <person name="Eisen J.A."/>
            <person name="Darling A.E."/>
            <person name="Facciotti M.T."/>
        </authorList>
    </citation>
    <scope>NUCLEOTIDE SEQUENCE [LARGE SCALE GENOMIC DNA]</scope>
    <source>
        <strain evidence="2 3">JCM 14663</strain>
    </source>
</reference>
<dbReference type="EMBL" id="AOIJ01000087">
    <property type="protein sequence ID" value="ELY75268.1"/>
    <property type="molecule type" value="Genomic_DNA"/>
</dbReference>
<proteinExistence type="predicted"/>
<evidence type="ECO:0000256" key="1">
    <source>
        <dbReference type="SAM" id="MobiDB-lite"/>
    </source>
</evidence>
<gene>
    <name evidence="2" type="ORF">C486_20594</name>
</gene>
<dbReference type="AlphaFoldDB" id="L9YQQ9"/>
<name>L9YQQ9_9EURY</name>
<feature type="region of interest" description="Disordered" evidence="1">
    <location>
        <begin position="54"/>
        <end position="96"/>
    </location>
</feature>
<dbReference type="Proteomes" id="UP000011592">
    <property type="component" value="Unassembled WGS sequence"/>
</dbReference>
<accession>L9YQQ9</accession>
<protein>
    <submittedName>
        <fullName evidence="2">Uncharacterized protein</fullName>
    </submittedName>
</protein>
<dbReference type="PATRIC" id="fig|1230459.4.peg.4087"/>
<sequence length="96" mass="9954">MTPPICSATGSIEDGIEEGKELGEIRTDVSAAIRNALGSVSGITGRDSIESVARSVTDGSSAEGLLDSIGGDGRDEPAEDESELHVRPQWVLERGS</sequence>